<evidence type="ECO:0000259" key="6">
    <source>
        <dbReference type="PROSITE" id="PS50111"/>
    </source>
</evidence>
<evidence type="ECO:0000313" key="8">
    <source>
        <dbReference type="Proteomes" id="UP001319080"/>
    </source>
</evidence>
<evidence type="ECO:0000256" key="2">
    <source>
        <dbReference type="ARBA" id="ARBA00029447"/>
    </source>
</evidence>
<dbReference type="Pfam" id="PF00015">
    <property type="entry name" value="MCPsignal"/>
    <property type="match status" value="1"/>
</dbReference>
<accession>A0AAP2DYE1</accession>
<protein>
    <submittedName>
        <fullName evidence="7">MCP four helix bundle domain-containing protein</fullName>
    </submittedName>
</protein>
<dbReference type="Proteomes" id="UP001319080">
    <property type="component" value="Unassembled WGS sequence"/>
</dbReference>
<feature type="domain" description="Methyl-accepting transducer" evidence="6">
    <location>
        <begin position="281"/>
        <end position="496"/>
    </location>
</feature>
<keyword evidence="5" id="KW-0472">Membrane</keyword>
<dbReference type="PANTHER" id="PTHR43531:SF11">
    <property type="entry name" value="METHYL-ACCEPTING CHEMOTAXIS PROTEIN 3"/>
    <property type="match status" value="1"/>
</dbReference>
<sequence>MKALSNLKVGQRVMITFIVIIAFYVGNIAYNLVSLGNITENVTSIYKNRLLSITALLEADRDGYQSKISISEAINRAEAGNTRTRRAEDLAMEFKDIDENLDQLSGRFDSFRKTFLSTGGQDNASFKTFDEHFALVKEGSMTLQKLIADGKLRDARALYFGPYSTHFETMRNAINDLTEISSKQTEAEYAESMAAASSITLLAFIFFGAVLAILILAGVLLTRSIVNQLGCEPFEAAEIARNLAKGNLRVTFDKGKEVGLYKDLKAMVEKLRNVIQNIAVISDNLAIASGQLSSGSQQISQGANEQAASAEEVASSMEEMTASIQQNTDNALQTERISVKAATDIAEGNRSVAQTVTSMKTIADKIKIIGEIARQTNILALNAAVEAARAGEHGRGFAVVAAEVRKLAERSHNAASEIDDLSKNSVDVAEHSGKLLVSIVPDIQRTSGLVQEIAASSQEQSDSANQVSTALQQLNQIVQQNAANAEEMASSSEELAAQAESLKDLVSFFKIEDEKKDRAVEDYTVRKFQQWAPQYTTHANGNGKKEAARADKGRAKKGVTVTLDDTVSDEEFAPY</sequence>
<feature type="transmembrane region" description="Helical" evidence="5">
    <location>
        <begin position="199"/>
        <end position="221"/>
    </location>
</feature>
<comment type="caution">
    <text evidence="7">The sequence shown here is derived from an EMBL/GenBank/DDBJ whole genome shotgun (WGS) entry which is preliminary data.</text>
</comment>
<dbReference type="Gene3D" id="1.10.287.950">
    <property type="entry name" value="Methyl-accepting chemotaxis protein"/>
    <property type="match status" value="1"/>
</dbReference>
<dbReference type="Pfam" id="PF12729">
    <property type="entry name" value="4HB_MCP_1"/>
    <property type="match status" value="1"/>
</dbReference>
<evidence type="ECO:0000256" key="5">
    <source>
        <dbReference type="SAM" id="Phobius"/>
    </source>
</evidence>
<evidence type="ECO:0000256" key="1">
    <source>
        <dbReference type="ARBA" id="ARBA00022500"/>
    </source>
</evidence>
<evidence type="ECO:0000256" key="3">
    <source>
        <dbReference type="PROSITE-ProRule" id="PRU00284"/>
    </source>
</evidence>
<comment type="similarity">
    <text evidence="2">Belongs to the methyl-accepting chemotaxis (MCP) protein family.</text>
</comment>
<dbReference type="InterPro" id="IPR004089">
    <property type="entry name" value="MCPsignal_dom"/>
</dbReference>
<dbReference type="CDD" id="cd11386">
    <property type="entry name" value="MCP_signal"/>
    <property type="match status" value="1"/>
</dbReference>
<name>A0AAP2DYE1_9BACT</name>
<keyword evidence="5" id="KW-0812">Transmembrane</keyword>
<feature type="region of interest" description="Disordered" evidence="4">
    <location>
        <begin position="536"/>
        <end position="558"/>
    </location>
</feature>
<dbReference type="GO" id="GO:0006935">
    <property type="term" value="P:chemotaxis"/>
    <property type="evidence" value="ECO:0007669"/>
    <property type="project" value="UniProtKB-KW"/>
</dbReference>
<evidence type="ECO:0000256" key="4">
    <source>
        <dbReference type="SAM" id="MobiDB-lite"/>
    </source>
</evidence>
<dbReference type="EMBL" id="JAHESE010000008">
    <property type="protein sequence ID" value="MBT1708699.1"/>
    <property type="molecule type" value="Genomic_DNA"/>
</dbReference>
<keyword evidence="1" id="KW-0145">Chemotaxis</keyword>
<feature type="transmembrane region" description="Helical" evidence="5">
    <location>
        <begin position="12"/>
        <end position="33"/>
    </location>
</feature>
<dbReference type="SUPFAM" id="SSF58104">
    <property type="entry name" value="Methyl-accepting chemotaxis protein (MCP) signaling domain"/>
    <property type="match status" value="1"/>
</dbReference>
<dbReference type="GO" id="GO:0004888">
    <property type="term" value="F:transmembrane signaling receptor activity"/>
    <property type="evidence" value="ECO:0007669"/>
    <property type="project" value="TreeGrafter"/>
</dbReference>
<dbReference type="GO" id="GO:0007165">
    <property type="term" value="P:signal transduction"/>
    <property type="evidence" value="ECO:0007669"/>
    <property type="project" value="UniProtKB-KW"/>
</dbReference>
<evidence type="ECO:0000313" key="7">
    <source>
        <dbReference type="EMBL" id="MBT1708699.1"/>
    </source>
</evidence>
<organism evidence="7 8">
    <name type="scientific">Dawidia cretensis</name>
    <dbReference type="NCBI Taxonomy" id="2782350"/>
    <lineage>
        <taxon>Bacteria</taxon>
        <taxon>Pseudomonadati</taxon>
        <taxon>Bacteroidota</taxon>
        <taxon>Cytophagia</taxon>
        <taxon>Cytophagales</taxon>
        <taxon>Chryseotaleaceae</taxon>
        <taxon>Dawidia</taxon>
    </lineage>
</organism>
<dbReference type="PROSITE" id="PS50111">
    <property type="entry name" value="CHEMOTAXIS_TRANSDUC_2"/>
    <property type="match status" value="1"/>
</dbReference>
<dbReference type="AlphaFoldDB" id="A0AAP2DYE1"/>
<proteinExistence type="inferred from homology"/>
<dbReference type="RefSeq" id="WP_254084293.1">
    <property type="nucleotide sequence ID" value="NZ_JAHESE010000008.1"/>
</dbReference>
<keyword evidence="5" id="KW-1133">Transmembrane helix</keyword>
<dbReference type="PANTHER" id="PTHR43531">
    <property type="entry name" value="PROTEIN ICFG"/>
    <property type="match status" value="1"/>
</dbReference>
<reference evidence="7 8" key="1">
    <citation type="submission" date="2021-05" db="EMBL/GenBank/DDBJ databases">
        <title>A Polyphasic approach of four new species of the genus Ohtaekwangia: Ohtaekwangia histidinii sp. nov., Ohtaekwangia cretensis sp. nov., Ohtaekwangia indiensis sp. nov., Ohtaekwangia reichenbachii sp. nov. from diverse environment.</title>
        <authorList>
            <person name="Octaviana S."/>
        </authorList>
    </citation>
    <scope>NUCLEOTIDE SEQUENCE [LARGE SCALE GENOMIC DNA]</scope>
    <source>
        <strain evidence="7 8">PWU5</strain>
    </source>
</reference>
<keyword evidence="3" id="KW-0807">Transducer</keyword>
<gene>
    <name evidence="7" type="ORF">KK062_10715</name>
</gene>
<dbReference type="SMART" id="SM00283">
    <property type="entry name" value="MA"/>
    <property type="match status" value="1"/>
</dbReference>
<dbReference type="InterPro" id="IPR024478">
    <property type="entry name" value="HlyB_4HB_MCP"/>
</dbReference>
<dbReference type="GO" id="GO:0005886">
    <property type="term" value="C:plasma membrane"/>
    <property type="evidence" value="ECO:0007669"/>
    <property type="project" value="TreeGrafter"/>
</dbReference>
<keyword evidence="8" id="KW-1185">Reference proteome</keyword>
<dbReference type="InterPro" id="IPR051310">
    <property type="entry name" value="MCP_chemotaxis"/>
</dbReference>
<feature type="compositionally biased region" description="Basic and acidic residues" evidence="4">
    <location>
        <begin position="543"/>
        <end position="553"/>
    </location>
</feature>